<dbReference type="SUPFAM" id="SSF52087">
    <property type="entry name" value="CRAL/TRIO domain"/>
    <property type="match status" value="1"/>
</dbReference>
<dbReference type="CDD" id="cd00170">
    <property type="entry name" value="SEC14"/>
    <property type="match status" value="1"/>
</dbReference>
<dbReference type="InterPro" id="IPR036865">
    <property type="entry name" value="CRAL-TRIO_dom_sf"/>
</dbReference>
<reference evidence="3" key="1">
    <citation type="submission" date="2017-07" db="EMBL/GenBank/DDBJ databases">
        <title>Taro Niue Genome Assembly and Annotation.</title>
        <authorList>
            <person name="Atibalentja N."/>
            <person name="Keating K."/>
            <person name="Fields C.J."/>
        </authorList>
    </citation>
    <scope>NUCLEOTIDE SEQUENCE</scope>
    <source>
        <strain evidence="3">Niue_2</strain>
        <tissue evidence="3">Leaf</tissue>
    </source>
</reference>
<feature type="domain" description="CRAL-TRIO" evidence="2">
    <location>
        <begin position="86"/>
        <end position="248"/>
    </location>
</feature>
<evidence type="ECO:0000313" key="4">
    <source>
        <dbReference type="Proteomes" id="UP000652761"/>
    </source>
</evidence>
<sequence>MGDANDCAHHEPGGDAAGWNGDVERKKVALMRACVEKEDPAAKEVDDQTLRRFLRARDLDINKASSLFLKYLKWRRTQVPKGFISETEIQNELFQDKLFTQGFDKKGRPIAVIMGGRHVYSKRNIDEFRRSVAYGLDKICSRMPPGQEKFLFIGDLQGWSYSNCDIRACVAALDIMQNCYPERLGKVFLIHVPSIFMKVWKIIYPFIDNNTKQKFVFVEGKNLRETLLEDIDESQLPDIYGGKLPLVRVQDCGK</sequence>
<organism evidence="3 4">
    <name type="scientific">Colocasia esculenta</name>
    <name type="common">Wild taro</name>
    <name type="synonym">Arum esculentum</name>
    <dbReference type="NCBI Taxonomy" id="4460"/>
    <lineage>
        <taxon>Eukaryota</taxon>
        <taxon>Viridiplantae</taxon>
        <taxon>Streptophyta</taxon>
        <taxon>Embryophyta</taxon>
        <taxon>Tracheophyta</taxon>
        <taxon>Spermatophyta</taxon>
        <taxon>Magnoliopsida</taxon>
        <taxon>Liliopsida</taxon>
        <taxon>Araceae</taxon>
        <taxon>Aroideae</taxon>
        <taxon>Colocasieae</taxon>
        <taxon>Colocasia</taxon>
    </lineage>
</organism>
<dbReference type="PANTHER" id="PTHR46277:SF3">
    <property type="entry name" value="BINDING PROTEIN, PUTATIVE-RELATED"/>
    <property type="match status" value="1"/>
</dbReference>
<dbReference type="OrthoDB" id="1434354at2759"/>
<proteinExistence type="predicted"/>
<dbReference type="Pfam" id="PF00650">
    <property type="entry name" value="CRAL_TRIO"/>
    <property type="match status" value="1"/>
</dbReference>
<dbReference type="SMART" id="SM00516">
    <property type="entry name" value="SEC14"/>
    <property type="match status" value="1"/>
</dbReference>
<accession>A0A843WCI7</accession>
<protein>
    <recommendedName>
        <fullName evidence="2">CRAL-TRIO domain-containing protein</fullName>
    </recommendedName>
</protein>
<dbReference type="AlphaFoldDB" id="A0A843WCI7"/>
<dbReference type="SUPFAM" id="SSF46938">
    <property type="entry name" value="CRAL/TRIO N-terminal domain"/>
    <property type="match status" value="1"/>
</dbReference>
<comment type="caution">
    <text evidence="3">The sequence shown here is derived from an EMBL/GenBank/DDBJ whole genome shotgun (WGS) entry which is preliminary data.</text>
</comment>
<evidence type="ECO:0000259" key="2">
    <source>
        <dbReference type="PROSITE" id="PS50191"/>
    </source>
</evidence>
<dbReference type="EMBL" id="NMUH01003974">
    <property type="protein sequence ID" value="MQM07862.1"/>
    <property type="molecule type" value="Genomic_DNA"/>
</dbReference>
<dbReference type="Proteomes" id="UP000652761">
    <property type="component" value="Unassembled WGS sequence"/>
</dbReference>
<gene>
    <name evidence="3" type="ORF">Taro_040713</name>
</gene>
<feature type="region of interest" description="Disordered" evidence="1">
    <location>
        <begin position="1"/>
        <end position="20"/>
    </location>
</feature>
<name>A0A843WCI7_COLES</name>
<dbReference type="SMART" id="SM01100">
    <property type="entry name" value="CRAL_TRIO_N"/>
    <property type="match status" value="1"/>
</dbReference>
<evidence type="ECO:0000256" key="1">
    <source>
        <dbReference type="SAM" id="MobiDB-lite"/>
    </source>
</evidence>
<dbReference type="PANTHER" id="PTHR46277">
    <property type="entry name" value="OS03G0850700 PROTEIN"/>
    <property type="match status" value="1"/>
</dbReference>
<dbReference type="InterPro" id="IPR036273">
    <property type="entry name" value="CRAL/TRIO_N_dom_sf"/>
</dbReference>
<dbReference type="InterPro" id="IPR001251">
    <property type="entry name" value="CRAL-TRIO_dom"/>
</dbReference>
<dbReference type="Gene3D" id="3.40.525.10">
    <property type="entry name" value="CRAL-TRIO lipid binding domain"/>
    <property type="match status" value="1"/>
</dbReference>
<feature type="compositionally biased region" description="Basic and acidic residues" evidence="1">
    <location>
        <begin position="1"/>
        <end position="13"/>
    </location>
</feature>
<evidence type="ECO:0000313" key="3">
    <source>
        <dbReference type="EMBL" id="MQM07862.1"/>
    </source>
</evidence>
<dbReference type="PROSITE" id="PS50191">
    <property type="entry name" value="CRAL_TRIO"/>
    <property type="match status" value="1"/>
</dbReference>
<dbReference type="Gene3D" id="1.10.8.20">
    <property type="entry name" value="N-terminal domain of phosphatidylinositol transfer protein sec14p"/>
    <property type="match status" value="1"/>
</dbReference>
<keyword evidence="4" id="KW-1185">Reference proteome</keyword>
<dbReference type="InterPro" id="IPR011074">
    <property type="entry name" value="CRAL/TRIO_N_dom"/>
</dbReference>